<sequence length="172" mass="19232">MRQAECYPIRPFITSTLRHLNDCCRYILRNRAHPLLLVVVCFLMLCSPDSVKKDHTGSSYRHKQCCPDSRRALSFEDSEYHVSLWLSVLSPAVGVTSYIRYCMSEEMDDRQLYKWVVVSTCCSVLKSVVIVANTVLASPCLASGFTGLPVVVGCGNIRRGLETACTSSRSVE</sequence>
<protein>
    <submittedName>
        <fullName evidence="2">Uncharacterized protein</fullName>
    </submittedName>
</protein>
<reference evidence="2" key="1">
    <citation type="journal article" date="2021" name="IMA Fungus">
        <title>Genomic characterization of three marine fungi, including Emericellopsis atlantica sp. nov. with signatures of a generalist lifestyle and marine biomass degradation.</title>
        <authorList>
            <person name="Hagestad O.C."/>
            <person name="Hou L."/>
            <person name="Andersen J.H."/>
            <person name="Hansen E.H."/>
            <person name="Altermark B."/>
            <person name="Li C."/>
            <person name="Kuhnert E."/>
            <person name="Cox R.J."/>
            <person name="Crous P.W."/>
            <person name="Spatafora J.W."/>
            <person name="Lail K."/>
            <person name="Amirebrahimi M."/>
            <person name="Lipzen A."/>
            <person name="Pangilinan J."/>
            <person name="Andreopoulos W."/>
            <person name="Hayes R.D."/>
            <person name="Ng V."/>
            <person name="Grigoriev I.V."/>
            <person name="Jackson S.A."/>
            <person name="Sutton T.D.S."/>
            <person name="Dobson A.D.W."/>
            <person name="Rama T."/>
        </authorList>
    </citation>
    <scope>NUCLEOTIDE SEQUENCE</scope>
    <source>
        <strain evidence="2">TRa3180A</strain>
    </source>
</reference>
<evidence type="ECO:0000313" key="2">
    <source>
        <dbReference type="EMBL" id="KAG9247792.1"/>
    </source>
</evidence>
<dbReference type="Proteomes" id="UP000887226">
    <property type="component" value="Unassembled WGS sequence"/>
</dbReference>
<keyword evidence="1" id="KW-1133">Transmembrane helix</keyword>
<proteinExistence type="predicted"/>
<keyword evidence="1" id="KW-0472">Membrane</keyword>
<name>A0A9P7Z9J1_9HELO</name>
<gene>
    <name evidence="2" type="ORF">BJ878DRAFT_491014</name>
</gene>
<comment type="caution">
    <text evidence="2">The sequence shown here is derived from an EMBL/GenBank/DDBJ whole genome shotgun (WGS) entry which is preliminary data.</text>
</comment>
<evidence type="ECO:0000256" key="1">
    <source>
        <dbReference type="SAM" id="Phobius"/>
    </source>
</evidence>
<feature type="transmembrane region" description="Helical" evidence="1">
    <location>
        <begin position="82"/>
        <end position="103"/>
    </location>
</feature>
<dbReference type="AlphaFoldDB" id="A0A9P7Z9J1"/>
<accession>A0A9P7Z9J1</accession>
<keyword evidence="1" id="KW-0812">Transmembrane</keyword>
<keyword evidence="3" id="KW-1185">Reference proteome</keyword>
<feature type="transmembrane region" description="Helical" evidence="1">
    <location>
        <begin position="35"/>
        <end position="51"/>
    </location>
</feature>
<feature type="transmembrane region" description="Helical" evidence="1">
    <location>
        <begin position="115"/>
        <end position="136"/>
    </location>
</feature>
<organism evidence="2 3">
    <name type="scientific">Calycina marina</name>
    <dbReference type="NCBI Taxonomy" id="1763456"/>
    <lineage>
        <taxon>Eukaryota</taxon>
        <taxon>Fungi</taxon>
        <taxon>Dikarya</taxon>
        <taxon>Ascomycota</taxon>
        <taxon>Pezizomycotina</taxon>
        <taxon>Leotiomycetes</taxon>
        <taxon>Helotiales</taxon>
        <taxon>Pezizellaceae</taxon>
        <taxon>Calycina</taxon>
    </lineage>
</organism>
<evidence type="ECO:0000313" key="3">
    <source>
        <dbReference type="Proteomes" id="UP000887226"/>
    </source>
</evidence>
<dbReference type="EMBL" id="MU253763">
    <property type="protein sequence ID" value="KAG9247792.1"/>
    <property type="molecule type" value="Genomic_DNA"/>
</dbReference>